<evidence type="ECO:0000313" key="2">
    <source>
        <dbReference type="Proteomes" id="UP000294335"/>
    </source>
</evidence>
<reference evidence="1 2" key="1">
    <citation type="submission" date="2018-02" db="EMBL/GenBank/DDBJ databases">
        <authorList>
            <person name="Dubost A."/>
        </authorList>
    </citation>
    <scope>NUCLEOTIDE SEQUENCE [LARGE SCALE GENOMIC DNA]</scope>
    <source>
        <strain evidence="2">JV551A3</strain>
    </source>
</reference>
<organism evidence="1 2">
    <name type="scientific">Pseudomonas inefficax</name>
    <dbReference type="NCBI Taxonomy" id="2078786"/>
    <lineage>
        <taxon>Bacteria</taxon>
        <taxon>Pseudomonadati</taxon>
        <taxon>Pseudomonadota</taxon>
        <taxon>Gammaproteobacteria</taxon>
        <taxon>Pseudomonadales</taxon>
        <taxon>Pseudomonadaceae</taxon>
        <taxon>Pseudomonas</taxon>
    </lineage>
</organism>
<name>A0AAQ1SRM0_9PSED</name>
<protein>
    <submittedName>
        <fullName evidence="1">Uncharacterized protein</fullName>
    </submittedName>
</protein>
<accession>A0AAQ1SRM0</accession>
<gene>
    <name evidence="1" type="ORF">JV551A3_V1_250015</name>
</gene>
<sequence>MMLVKAKMTDNKKPALGGFLVVASGNFATTRSLKVVPRDGVEPPTRGFSILCSTD</sequence>
<dbReference type="AlphaFoldDB" id="A0AAQ1SRM0"/>
<comment type="caution">
    <text evidence="1">The sequence shown here is derived from an EMBL/GenBank/DDBJ whole genome shotgun (WGS) entry which is preliminary data.</text>
</comment>
<proteinExistence type="predicted"/>
<dbReference type="Proteomes" id="UP000294335">
    <property type="component" value="Unassembled WGS sequence"/>
</dbReference>
<keyword evidence="2" id="KW-1185">Reference proteome</keyword>
<evidence type="ECO:0000313" key="1">
    <source>
        <dbReference type="EMBL" id="SPO58743.1"/>
    </source>
</evidence>
<dbReference type="EMBL" id="OPYN01000025">
    <property type="protein sequence ID" value="SPO58743.1"/>
    <property type="molecule type" value="Genomic_DNA"/>
</dbReference>